<gene>
    <name evidence="1" type="ORF">E2C01_039847</name>
</gene>
<dbReference type="AlphaFoldDB" id="A0A5B7FMC4"/>
<proteinExistence type="predicted"/>
<evidence type="ECO:0000313" key="1">
    <source>
        <dbReference type="EMBL" id="MPC46138.1"/>
    </source>
</evidence>
<reference evidence="1 2" key="1">
    <citation type="submission" date="2019-05" db="EMBL/GenBank/DDBJ databases">
        <title>Another draft genome of Portunus trituberculatus and its Hox gene families provides insights of decapod evolution.</title>
        <authorList>
            <person name="Jeong J.-H."/>
            <person name="Song I."/>
            <person name="Kim S."/>
            <person name="Choi T."/>
            <person name="Kim D."/>
            <person name="Ryu S."/>
            <person name="Kim W."/>
        </authorList>
    </citation>
    <scope>NUCLEOTIDE SEQUENCE [LARGE SCALE GENOMIC DNA]</scope>
    <source>
        <tissue evidence="1">Muscle</tissue>
    </source>
</reference>
<comment type="caution">
    <text evidence="1">The sequence shown here is derived from an EMBL/GenBank/DDBJ whole genome shotgun (WGS) entry which is preliminary data.</text>
</comment>
<dbReference type="EMBL" id="VSRR010007061">
    <property type="protein sequence ID" value="MPC46138.1"/>
    <property type="molecule type" value="Genomic_DNA"/>
</dbReference>
<evidence type="ECO:0000313" key="2">
    <source>
        <dbReference type="Proteomes" id="UP000324222"/>
    </source>
</evidence>
<keyword evidence="2" id="KW-1185">Reference proteome</keyword>
<dbReference type="Proteomes" id="UP000324222">
    <property type="component" value="Unassembled WGS sequence"/>
</dbReference>
<accession>A0A5B7FMC4</accession>
<name>A0A5B7FMC4_PORTR</name>
<sequence length="91" mass="10875">MRFSRGEVVFHRLKIRPKTANVTEVNEEIVEGGVKTFWVATERAVRSFGYFWSLPRKGLQCMLYPVFLNHYISNCHVERRWWCPQDIMVLI</sequence>
<organism evidence="1 2">
    <name type="scientific">Portunus trituberculatus</name>
    <name type="common">Swimming crab</name>
    <name type="synonym">Neptunus trituberculatus</name>
    <dbReference type="NCBI Taxonomy" id="210409"/>
    <lineage>
        <taxon>Eukaryota</taxon>
        <taxon>Metazoa</taxon>
        <taxon>Ecdysozoa</taxon>
        <taxon>Arthropoda</taxon>
        <taxon>Crustacea</taxon>
        <taxon>Multicrustacea</taxon>
        <taxon>Malacostraca</taxon>
        <taxon>Eumalacostraca</taxon>
        <taxon>Eucarida</taxon>
        <taxon>Decapoda</taxon>
        <taxon>Pleocyemata</taxon>
        <taxon>Brachyura</taxon>
        <taxon>Eubrachyura</taxon>
        <taxon>Portunoidea</taxon>
        <taxon>Portunidae</taxon>
        <taxon>Portuninae</taxon>
        <taxon>Portunus</taxon>
    </lineage>
</organism>
<protein>
    <submittedName>
        <fullName evidence="1">Uncharacterized protein</fullName>
    </submittedName>
</protein>